<dbReference type="AlphaFoldDB" id="A0AAV3R436"/>
<accession>A0AAV3R436</accession>
<gene>
    <name evidence="2" type="ORF">LIER_23684</name>
</gene>
<keyword evidence="3" id="KW-1185">Reference proteome</keyword>
<feature type="region of interest" description="Disordered" evidence="1">
    <location>
        <begin position="33"/>
        <end position="54"/>
    </location>
</feature>
<organism evidence="2 3">
    <name type="scientific">Lithospermum erythrorhizon</name>
    <name type="common">Purple gromwell</name>
    <name type="synonym">Lithospermum officinale var. erythrorhizon</name>
    <dbReference type="NCBI Taxonomy" id="34254"/>
    <lineage>
        <taxon>Eukaryota</taxon>
        <taxon>Viridiplantae</taxon>
        <taxon>Streptophyta</taxon>
        <taxon>Embryophyta</taxon>
        <taxon>Tracheophyta</taxon>
        <taxon>Spermatophyta</taxon>
        <taxon>Magnoliopsida</taxon>
        <taxon>eudicotyledons</taxon>
        <taxon>Gunneridae</taxon>
        <taxon>Pentapetalae</taxon>
        <taxon>asterids</taxon>
        <taxon>lamiids</taxon>
        <taxon>Boraginales</taxon>
        <taxon>Boraginaceae</taxon>
        <taxon>Boraginoideae</taxon>
        <taxon>Lithospermeae</taxon>
        <taxon>Lithospermum</taxon>
    </lineage>
</organism>
<dbReference type="Proteomes" id="UP001454036">
    <property type="component" value="Unassembled WGS sequence"/>
</dbReference>
<sequence>MTCVPVSGIGTEIKSGNLKAPKLGYLRLDQNKLTGKPSDSIKPSFTPRPESGTKGTKCIVKENHFLAELPNIDIYHVQSMDVRVIARPKPHGTLELTGPILQVDLMTDYQIGPSPFFMMREESLLRDHLGGNLMLQFRT</sequence>
<reference evidence="2 3" key="1">
    <citation type="submission" date="2024-01" db="EMBL/GenBank/DDBJ databases">
        <title>The complete chloroplast genome sequence of Lithospermum erythrorhizon: insights into the phylogenetic relationship among Boraginaceae species and the maternal lineages of purple gromwells.</title>
        <authorList>
            <person name="Okada T."/>
            <person name="Watanabe K."/>
        </authorList>
    </citation>
    <scope>NUCLEOTIDE SEQUENCE [LARGE SCALE GENOMIC DNA]</scope>
</reference>
<comment type="caution">
    <text evidence="2">The sequence shown here is derived from an EMBL/GenBank/DDBJ whole genome shotgun (WGS) entry which is preliminary data.</text>
</comment>
<name>A0AAV3R436_LITER</name>
<evidence type="ECO:0000313" key="2">
    <source>
        <dbReference type="EMBL" id="GAA0169137.1"/>
    </source>
</evidence>
<dbReference type="EMBL" id="BAABME010006722">
    <property type="protein sequence ID" value="GAA0169137.1"/>
    <property type="molecule type" value="Genomic_DNA"/>
</dbReference>
<evidence type="ECO:0000256" key="1">
    <source>
        <dbReference type="SAM" id="MobiDB-lite"/>
    </source>
</evidence>
<protein>
    <submittedName>
        <fullName evidence="2">Uncharacterized protein</fullName>
    </submittedName>
</protein>
<proteinExistence type="predicted"/>
<evidence type="ECO:0000313" key="3">
    <source>
        <dbReference type="Proteomes" id="UP001454036"/>
    </source>
</evidence>